<dbReference type="AlphaFoldDB" id="A0A8J6YZE4"/>
<evidence type="ECO:0008006" key="4">
    <source>
        <dbReference type="Google" id="ProtNLM"/>
    </source>
</evidence>
<dbReference type="Proteomes" id="UP000631034">
    <property type="component" value="Unassembled WGS sequence"/>
</dbReference>
<feature type="region of interest" description="Disordered" evidence="1">
    <location>
        <begin position="37"/>
        <end position="112"/>
    </location>
</feature>
<organism evidence="2 3">
    <name type="scientific">Phaeovibrio sulfidiphilus</name>
    <dbReference type="NCBI Taxonomy" id="1220600"/>
    <lineage>
        <taxon>Bacteria</taxon>
        <taxon>Pseudomonadati</taxon>
        <taxon>Pseudomonadota</taxon>
        <taxon>Alphaproteobacteria</taxon>
        <taxon>Rhodospirillales</taxon>
        <taxon>Rhodospirillaceae</taxon>
        <taxon>Phaeovibrio</taxon>
    </lineage>
</organism>
<dbReference type="EMBL" id="JACZHT010000004">
    <property type="protein sequence ID" value="MBE1237313.1"/>
    <property type="molecule type" value="Genomic_DNA"/>
</dbReference>
<gene>
    <name evidence="2" type="ORF">IHV25_06595</name>
</gene>
<sequence>MPGLWIIPAGAFAGGVVGYLAWRLFVSDPGAGDGASDLTLSAPAPRGSAPAAGGLPRDGGTPDAPSSVASAATPSSSGASAAGPKSGARRSAAVGPASLQLPEPPPLPARVDPADVARSHTARAVHHEAEGEIPQARDHFLKALSLYESAGDVHGVLHTCDLLASLHVSARDVAGAETYWRYALSLATARGLRTREISLLGRLGLAAAGDGRWDDARELLGEALKMEEAAWGIPVTDQPDGPPGHHGASRSLPDTALAFLERAAGLAPEGSEFARYCAGVLERVRIRVSPGLAGSTGSGNGNG</sequence>
<proteinExistence type="predicted"/>
<comment type="caution">
    <text evidence="2">The sequence shown here is derived from an EMBL/GenBank/DDBJ whole genome shotgun (WGS) entry which is preliminary data.</text>
</comment>
<dbReference type="SUPFAM" id="SSF48452">
    <property type="entry name" value="TPR-like"/>
    <property type="match status" value="1"/>
</dbReference>
<evidence type="ECO:0000313" key="2">
    <source>
        <dbReference type="EMBL" id="MBE1237313.1"/>
    </source>
</evidence>
<dbReference type="RefSeq" id="WP_192534325.1">
    <property type="nucleotide sequence ID" value="NZ_JACZHT010000004.1"/>
</dbReference>
<feature type="compositionally biased region" description="Low complexity" evidence="1">
    <location>
        <begin position="40"/>
        <end position="55"/>
    </location>
</feature>
<evidence type="ECO:0000256" key="1">
    <source>
        <dbReference type="SAM" id="MobiDB-lite"/>
    </source>
</evidence>
<dbReference type="Gene3D" id="1.25.40.10">
    <property type="entry name" value="Tetratricopeptide repeat domain"/>
    <property type="match status" value="1"/>
</dbReference>
<dbReference type="InterPro" id="IPR011990">
    <property type="entry name" value="TPR-like_helical_dom_sf"/>
</dbReference>
<reference evidence="2" key="1">
    <citation type="submission" date="2020-10" db="EMBL/GenBank/DDBJ databases">
        <title>Genome sequence of the unusual species of purple photosynthetic bacteria, Phaeovibrio sulfidiphilus DSM 23193, type strain.</title>
        <authorList>
            <person name="Kyndt J.A."/>
            <person name="Meyer T.E."/>
        </authorList>
    </citation>
    <scope>NUCLEOTIDE SEQUENCE</scope>
    <source>
        <strain evidence="2">DSM 23193</strain>
    </source>
</reference>
<name>A0A8J6YZE4_9PROT</name>
<feature type="compositionally biased region" description="Low complexity" evidence="1">
    <location>
        <begin position="64"/>
        <end position="93"/>
    </location>
</feature>
<protein>
    <recommendedName>
        <fullName evidence="4">Tetratricopeptide repeat protein</fullName>
    </recommendedName>
</protein>
<accession>A0A8J6YZE4</accession>
<dbReference type="SMART" id="SM00028">
    <property type="entry name" value="TPR"/>
    <property type="match status" value="2"/>
</dbReference>
<dbReference type="InterPro" id="IPR019734">
    <property type="entry name" value="TPR_rpt"/>
</dbReference>
<keyword evidence="3" id="KW-1185">Reference proteome</keyword>
<evidence type="ECO:0000313" key="3">
    <source>
        <dbReference type="Proteomes" id="UP000631034"/>
    </source>
</evidence>